<dbReference type="CDD" id="cd00082">
    <property type="entry name" value="HisKA"/>
    <property type="match status" value="1"/>
</dbReference>
<evidence type="ECO:0000256" key="2">
    <source>
        <dbReference type="ARBA" id="ARBA00012438"/>
    </source>
</evidence>
<dbReference type="InterPro" id="IPR036097">
    <property type="entry name" value="HisK_dim/P_sf"/>
</dbReference>
<dbReference type="PANTHER" id="PTHR43642">
    <property type="entry name" value="HYBRID SIGNAL TRANSDUCTION HISTIDINE KINASE G"/>
    <property type="match status" value="1"/>
</dbReference>
<dbReference type="InterPro" id="IPR041664">
    <property type="entry name" value="AAA_16"/>
</dbReference>
<dbReference type="SMART" id="SM00387">
    <property type="entry name" value="HATPase_c"/>
    <property type="match status" value="1"/>
</dbReference>
<dbReference type="InterPro" id="IPR029016">
    <property type="entry name" value="GAF-like_dom_sf"/>
</dbReference>
<keyword evidence="6" id="KW-0802">TPR repeat</keyword>
<dbReference type="InterPro" id="IPR003661">
    <property type="entry name" value="HisK_dim/P_dom"/>
</dbReference>
<dbReference type="Gene3D" id="3.30.565.10">
    <property type="entry name" value="Histidine kinase-like ATPase, C-terminal domain"/>
    <property type="match status" value="1"/>
</dbReference>
<dbReference type="EMBL" id="JAECZC010000111">
    <property type="protein sequence ID" value="MBH8567098.1"/>
    <property type="molecule type" value="Genomic_DNA"/>
</dbReference>
<dbReference type="RefSeq" id="WP_198128826.1">
    <property type="nucleotide sequence ID" value="NZ_JAECZC010000111.1"/>
</dbReference>
<dbReference type="InterPro" id="IPR036890">
    <property type="entry name" value="HATPase_C_sf"/>
</dbReference>
<dbReference type="Pfam" id="PF00069">
    <property type="entry name" value="Pkinase"/>
    <property type="match status" value="1"/>
</dbReference>
<dbReference type="SUPFAM" id="SSF52540">
    <property type="entry name" value="P-loop containing nucleoside triphosphate hydrolases"/>
    <property type="match status" value="1"/>
</dbReference>
<feature type="domain" description="Protein kinase" evidence="8">
    <location>
        <begin position="14"/>
        <end position="280"/>
    </location>
</feature>
<evidence type="ECO:0000259" key="9">
    <source>
        <dbReference type="PROSITE" id="PS50109"/>
    </source>
</evidence>
<dbReference type="Pfam" id="PF02518">
    <property type="entry name" value="HATPase_c"/>
    <property type="match status" value="1"/>
</dbReference>
<feature type="repeat" description="TPR" evidence="6">
    <location>
        <begin position="1242"/>
        <end position="1275"/>
    </location>
</feature>
<keyword evidence="4" id="KW-0418">Kinase</keyword>
<dbReference type="PROSITE" id="PS50011">
    <property type="entry name" value="PROTEIN_KINASE_DOM"/>
    <property type="match status" value="1"/>
</dbReference>
<dbReference type="GO" id="GO:0005524">
    <property type="term" value="F:ATP binding"/>
    <property type="evidence" value="ECO:0007669"/>
    <property type="project" value="InterPro"/>
</dbReference>
<dbReference type="Proteomes" id="UP000632766">
    <property type="component" value="Unassembled WGS sequence"/>
</dbReference>
<dbReference type="Gene3D" id="3.40.50.300">
    <property type="entry name" value="P-loop containing nucleotide triphosphate hydrolases"/>
    <property type="match status" value="1"/>
</dbReference>
<keyword evidence="3" id="KW-0597">Phosphoprotein</keyword>
<dbReference type="SUPFAM" id="SSF55781">
    <property type="entry name" value="GAF domain-like"/>
    <property type="match status" value="1"/>
</dbReference>
<protein>
    <recommendedName>
        <fullName evidence="2">histidine kinase</fullName>
        <ecNumber evidence="2">2.7.13.3</ecNumber>
    </recommendedName>
</protein>
<evidence type="ECO:0000256" key="1">
    <source>
        <dbReference type="ARBA" id="ARBA00000085"/>
    </source>
</evidence>
<gene>
    <name evidence="10" type="ORF">I8748_33960</name>
</gene>
<dbReference type="PROSITE" id="PS50005">
    <property type="entry name" value="TPR"/>
    <property type="match status" value="1"/>
</dbReference>
<dbReference type="PROSITE" id="PS50109">
    <property type="entry name" value="HIS_KIN"/>
    <property type="match status" value="1"/>
</dbReference>
<dbReference type="CDD" id="cd14014">
    <property type="entry name" value="STKc_PknB_like"/>
    <property type="match status" value="1"/>
</dbReference>
<comment type="caution">
    <text evidence="10">The sequence shown here is derived from an EMBL/GenBank/DDBJ whole genome shotgun (WGS) entry which is preliminary data.</text>
</comment>
<feature type="domain" description="Histidine kinase" evidence="9">
    <location>
        <begin position="1617"/>
        <end position="1935"/>
    </location>
</feature>
<keyword evidence="11" id="KW-1185">Reference proteome</keyword>
<dbReference type="SMART" id="SM00388">
    <property type="entry name" value="HisKA"/>
    <property type="match status" value="1"/>
</dbReference>
<dbReference type="PROSITE" id="PS00108">
    <property type="entry name" value="PROTEIN_KINASE_ST"/>
    <property type="match status" value="1"/>
</dbReference>
<dbReference type="SUPFAM" id="SSF48452">
    <property type="entry name" value="TPR-like"/>
    <property type="match status" value="1"/>
</dbReference>
<dbReference type="InterPro" id="IPR008271">
    <property type="entry name" value="Ser/Thr_kinase_AS"/>
</dbReference>
<sequence>MLVVLDTIYPIIGYKITEQIYSGSKTLVYRGIREKDQKLVVLKLMRNEYPSFVEIAQFRNQYNIIKDLDLPGIVKPHSLENYRNGYILVMEDFGSISLKDWRQTKQGIGKNPISLSEFFHIAIEISSILEELHRHRIIHKDIKPANILIHPTTGDIKLIDFSIATLLPKEIQVLTNPNSLEGTLAYISPEQTGRMNRGIDYRTDFYSLGVTFFELLTGQLPFTTTEPMELVYSHIAKEPPKANLINPSIPLILSNIVSKLMAKNAEDRYQSGHGLRHDLEVCRNQWQETGTITNFELGVRDISNCFVIPEKLYGRQREVETLLATFDRVTSGQTEMILVVGSSGIGKTAVVNEVHKPIVRMRGYFIKGKFDQFQRDIPLSGLVQAFRDLIEQILSESDVQIQEWKTKILSALGTQAQVIIDVLPEIEKIIGKQPLVTELLGSAAQNRFNLLFQRFIKVLTNKEHPLVIFLDDLQWADLASLKLIQLLVTENTSSPTISETENIFDNQDGFLLIGTYRDNEVSNTHSLYLTLKEICKTKVNINTIKLLPLTQADLNHLVADTLHCTEVIAIPMTQMVFAKTQGNPFFATKFIKSLYQDGLIKLNLETGCWQYRIEEIKVLSLTDDVVEFMAIQIKKMPENTQKLLKLAACIGNEFELKTISIIHEKSLVDTASDLWTALLDSLILPQTEVYNFFPEDNIEIIDSQKKSTEGQISNYQLPRYKFVHDRVQQAAYSLIPEDQRKSIHLKIGLLLLGNIPVEEREEKIFDLVNQFNMAVEFITREAKRYELATMNLTAGRKAVASTAYSAAVNYLNTGIELLADDSWKTKYELSLALYETAAEAAYLSGDFELMQKLTDIILAEAKTPLDKVKVYEVIIQAFGAQNKALEAVKAGLAFLKLLGVSFPENPSQSDVHKEIEITISNLAHQRIEDLIDLPQMTAAEPLAVMRILSSAIALAYQAVPELMPLICLKQINLSLKHGNSPLSAYAYAVYGLMLCGLFEDIELGYQFGKLAVNLLSRFNVREIKAKVIQTVNAHVIHWKESIREIFKPLLEAYSAGIETGDLEFAAYSLKAYCYISYFSGKELTELEREMATYSYAVSQLKQNGVFHWIKIYRQTVLNLMGEVQNPCCLIGEAYDEEKMLPIQIQANDGIALVYSYLCKLQLCYLFTDYPQAVENSLKLEKYLVSGAGQFIVPQFYFYNSLAWLAIYHNTEPLQQKQILAKVAANQEKMRKWANHIPINHLHKFYLVEAEYYRVLGKYLEAIDYYDRAITLATEYEYIHEEALANELAAKFYLKWGKIKIAQTYLIDAYYGYVRWGALAKVNDLQKHYPQFLTPIIQQEKFSLVSSENSTTKLNISVSTPSTKTLLSTYETVVASHTSISDMLDLAAVVRAYQAISGEIELQKILSTLIEVVMENAGASKCVLMLSEGNNLNLTVTAVSASSTFAPTCTEFITIPLESSYQVPISLINYVKRTREILVIDDVKAEPSLSADIYITQEEPKCILCIPMIKQSKFLGILYLENNLTTGAFTRDRLELLKLITTQAAISLENAMLYKNLAQANKRLEEYNHILEERVLVRTAELNEKNHSLEQTLQELQQTQAQLIQSEKMSSLGQMIAGIAHEINNPINFIHGNINHASEYVKNLLDLIAIYQQEYTQPSSLVEEKSQAIDLNFLAEDLPKIIDSMKIGSSRIRSIVLSLRNFSRLDESEMKPVDIHEGIDNTLMILHHRLQKTNTEARRLKNRDFAVIEIIKEYANLPKVTCYASQLNQVFMNILSNAIDALEESIVNRSQLRAVSSPLGGFADLKELRTRTAKQNPKGREVPSVEQTGVQQSTVKNSELLTMNYGLLTKPQIRIRTEQVDSNIIRIRIADNGFGMAEVVRQKIFNPFFTTKAVGSGTGLGLSISYQIVVDKHKGQLTCNSKPGQGTEFVIDIPMQ</sequence>
<dbReference type="SMART" id="SM00065">
    <property type="entry name" value="GAF"/>
    <property type="match status" value="1"/>
</dbReference>
<proteinExistence type="predicted"/>
<organism evidence="10 11">
    <name type="scientific">Amazonocrinis nigriterrae CENA67</name>
    <dbReference type="NCBI Taxonomy" id="2794033"/>
    <lineage>
        <taxon>Bacteria</taxon>
        <taxon>Bacillati</taxon>
        <taxon>Cyanobacteriota</taxon>
        <taxon>Cyanophyceae</taxon>
        <taxon>Nostocales</taxon>
        <taxon>Nostocaceae</taxon>
        <taxon>Amazonocrinis</taxon>
        <taxon>Amazonocrinis nigriterrae</taxon>
    </lineage>
</organism>
<dbReference type="SUPFAM" id="SSF56112">
    <property type="entry name" value="Protein kinase-like (PK-like)"/>
    <property type="match status" value="1"/>
</dbReference>
<name>A0A8J7LBS8_9NOST</name>
<evidence type="ECO:0000256" key="7">
    <source>
        <dbReference type="SAM" id="Coils"/>
    </source>
</evidence>
<feature type="coiled-coil region" evidence="7">
    <location>
        <begin position="1549"/>
        <end position="1608"/>
    </location>
</feature>
<comment type="catalytic activity">
    <reaction evidence="1">
        <text>ATP + protein L-histidine = ADP + protein N-phospho-L-histidine.</text>
        <dbReference type="EC" id="2.7.13.3"/>
    </reaction>
</comment>
<dbReference type="InterPro" id="IPR011009">
    <property type="entry name" value="Kinase-like_dom_sf"/>
</dbReference>
<dbReference type="PRINTS" id="PR00344">
    <property type="entry name" value="BCTRLSENSOR"/>
</dbReference>
<dbReference type="InterPro" id="IPR011990">
    <property type="entry name" value="TPR-like_helical_dom_sf"/>
</dbReference>
<dbReference type="InterPro" id="IPR003594">
    <property type="entry name" value="HATPase_dom"/>
</dbReference>
<dbReference type="GO" id="GO:0000155">
    <property type="term" value="F:phosphorelay sensor kinase activity"/>
    <property type="evidence" value="ECO:0007669"/>
    <property type="project" value="InterPro"/>
</dbReference>
<dbReference type="SUPFAM" id="SSF55874">
    <property type="entry name" value="ATPase domain of HSP90 chaperone/DNA topoisomerase II/histidine kinase"/>
    <property type="match status" value="1"/>
</dbReference>
<keyword evidence="5" id="KW-0902">Two-component regulatory system</keyword>
<dbReference type="PANTHER" id="PTHR43642:SF1">
    <property type="entry name" value="HYBRID SIGNAL TRANSDUCTION HISTIDINE KINASE G"/>
    <property type="match status" value="1"/>
</dbReference>
<dbReference type="Gene3D" id="1.10.287.130">
    <property type="match status" value="1"/>
</dbReference>
<evidence type="ECO:0000256" key="3">
    <source>
        <dbReference type="ARBA" id="ARBA00022553"/>
    </source>
</evidence>
<evidence type="ECO:0000256" key="4">
    <source>
        <dbReference type="ARBA" id="ARBA00022777"/>
    </source>
</evidence>
<dbReference type="InterPro" id="IPR053159">
    <property type="entry name" value="Hybrid_Histidine_Kinase"/>
</dbReference>
<keyword evidence="4" id="KW-0808">Transferase</keyword>
<dbReference type="Gene3D" id="1.10.510.10">
    <property type="entry name" value="Transferase(Phosphotransferase) domain 1"/>
    <property type="match status" value="1"/>
</dbReference>
<dbReference type="InterPro" id="IPR003018">
    <property type="entry name" value="GAF"/>
</dbReference>
<evidence type="ECO:0000313" key="10">
    <source>
        <dbReference type="EMBL" id="MBH8567098.1"/>
    </source>
</evidence>
<dbReference type="InterPro" id="IPR004358">
    <property type="entry name" value="Sig_transdc_His_kin-like_C"/>
</dbReference>
<evidence type="ECO:0000256" key="6">
    <source>
        <dbReference type="PROSITE-ProRule" id="PRU00339"/>
    </source>
</evidence>
<dbReference type="Gene3D" id="3.30.450.40">
    <property type="match status" value="1"/>
</dbReference>
<evidence type="ECO:0000259" key="8">
    <source>
        <dbReference type="PROSITE" id="PS50011"/>
    </source>
</evidence>
<reference evidence="10 11" key="1">
    <citation type="journal article" date="2021" name="Int. J. Syst. Evol. Microbiol.">
        <title>Amazonocrinis nigriterrae gen. nov., sp. nov., Atlanticothrix silvestris gen. nov., sp. nov. and Dendronalium phyllosphericum gen. nov., sp. nov., nostocacean cyanobacteria from Brazilian environments.</title>
        <authorList>
            <person name="Alvarenga D.O."/>
            <person name="Andreote A.P.D."/>
            <person name="Branco L.H.Z."/>
            <person name="Delbaje E."/>
            <person name="Cruz R.B."/>
            <person name="Varani A.M."/>
            <person name="Fiore M.F."/>
        </authorList>
    </citation>
    <scope>NUCLEOTIDE SEQUENCE [LARGE SCALE GENOMIC DNA]</scope>
    <source>
        <strain evidence="10 11">CENA67</strain>
    </source>
</reference>
<dbReference type="EC" id="2.7.13.3" evidence="2"/>
<dbReference type="InterPro" id="IPR005467">
    <property type="entry name" value="His_kinase_dom"/>
</dbReference>
<dbReference type="SMART" id="SM00220">
    <property type="entry name" value="S_TKc"/>
    <property type="match status" value="1"/>
</dbReference>
<dbReference type="InterPro" id="IPR027417">
    <property type="entry name" value="P-loop_NTPase"/>
</dbReference>
<dbReference type="InterPro" id="IPR019734">
    <property type="entry name" value="TPR_rpt"/>
</dbReference>
<accession>A0A8J7LBS8</accession>
<dbReference type="SUPFAM" id="SSF47384">
    <property type="entry name" value="Homodimeric domain of signal transducing histidine kinase"/>
    <property type="match status" value="1"/>
</dbReference>
<dbReference type="Pfam" id="PF13191">
    <property type="entry name" value="AAA_16"/>
    <property type="match status" value="1"/>
</dbReference>
<keyword evidence="7" id="KW-0175">Coiled coil</keyword>
<dbReference type="InterPro" id="IPR000719">
    <property type="entry name" value="Prot_kinase_dom"/>
</dbReference>
<evidence type="ECO:0000313" key="11">
    <source>
        <dbReference type="Proteomes" id="UP000632766"/>
    </source>
</evidence>
<dbReference type="Pfam" id="PF01590">
    <property type="entry name" value="GAF"/>
    <property type="match status" value="1"/>
</dbReference>
<dbReference type="Gene3D" id="3.30.200.20">
    <property type="entry name" value="Phosphorylase Kinase, domain 1"/>
    <property type="match status" value="1"/>
</dbReference>
<evidence type="ECO:0000256" key="5">
    <source>
        <dbReference type="ARBA" id="ARBA00023012"/>
    </source>
</evidence>